<keyword evidence="1" id="KW-0732">Signal</keyword>
<dbReference type="InterPro" id="IPR032508">
    <property type="entry name" value="FecR_C"/>
</dbReference>
<dbReference type="RefSeq" id="WP_133997717.1">
    <property type="nucleotide sequence ID" value="NZ_SODV01000002.1"/>
</dbReference>
<dbReference type="AlphaFoldDB" id="A0A4V3GKS8"/>
<gene>
    <name evidence="3" type="ORF">EDB95_4578</name>
</gene>
<dbReference type="PANTHER" id="PTHR30273:SF2">
    <property type="entry name" value="PROTEIN FECR"/>
    <property type="match status" value="1"/>
</dbReference>
<evidence type="ECO:0000313" key="3">
    <source>
        <dbReference type="EMBL" id="TDW96742.1"/>
    </source>
</evidence>
<feature type="chain" id="PRO_5020893183" evidence="1">
    <location>
        <begin position="21"/>
        <end position="240"/>
    </location>
</feature>
<comment type="caution">
    <text evidence="3">The sequence shown here is derived from an EMBL/GenBank/DDBJ whole genome shotgun (WGS) entry which is preliminary data.</text>
</comment>
<dbReference type="GO" id="GO:0016989">
    <property type="term" value="F:sigma factor antagonist activity"/>
    <property type="evidence" value="ECO:0007669"/>
    <property type="project" value="TreeGrafter"/>
</dbReference>
<evidence type="ECO:0000259" key="2">
    <source>
        <dbReference type="Pfam" id="PF16344"/>
    </source>
</evidence>
<evidence type="ECO:0000256" key="1">
    <source>
        <dbReference type="SAM" id="SignalP"/>
    </source>
</evidence>
<feature type="domain" description="Protein FecR C-terminal" evidence="2">
    <location>
        <begin position="171"/>
        <end position="238"/>
    </location>
</feature>
<accession>A0A4V3GKS8</accession>
<evidence type="ECO:0000313" key="4">
    <source>
        <dbReference type="Proteomes" id="UP000294498"/>
    </source>
</evidence>
<name>A0A4V3GKS8_9BACT</name>
<protein>
    <submittedName>
        <fullName evidence="3">Uncharacterized protein DUF4974</fullName>
    </submittedName>
</protein>
<proteinExistence type="predicted"/>
<feature type="signal peptide" evidence="1">
    <location>
        <begin position="1"/>
        <end position="20"/>
    </location>
</feature>
<dbReference type="Gene3D" id="3.55.50.30">
    <property type="match status" value="1"/>
</dbReference>
<organism evidence="3 4">
    <name type="scientific">Dinghuibacter silviterrae</name>
    <dbReference type="NCBI Taxonomy" id="1539049"/>
    <lineage>
        <taxon>Bacteria</taxon>
        <taxon>Pseudomonadati</taxon>
        <taxon>Bacteroidota</taxon>
        <taxon>Chitinophagia</taxon>
        <taxon>Chitinophagales</taxon>
        <taxon>Chitinophagaceae</taxon>
        <taxon>Dinghuibacter</taxon>
    </lineage>
</organism>
<dbReference type="OrthoDB" id="673084at2"/>
<dbReference type="PANTHER" id="PTHR30273">
    <property type="entry name" value="PERIPLASMIC SIGNAL SENSOR AND SIGMA FACTOR ACTIVATOR FECR-RELATED"/>
    <property type="match status" value="1"/>
</dbReference>
<sequence>MTRRYLLIAFAFWSCHSASAPPSLSDTLETTTHRGDSLFLESGSLARRTVVLPDTTLAVLNPGTLVVYARHGVRLDGDAFFDAPRPFTVRTRNLVMKGTGGWRVSAFAKDEGESAEILRGSIVAVKAYTSPDSESDTLVSGNMVMINRSIDLMEKETYDTTELSTWRAGTLEFRHTPFDSAVRRIEDWFGVTVEVRGDETKASAITGSFAQARLDEVMRALALALPCKYSIKKYAVTIEL</sequence>
<keyword evidence="4" id="KW-1185">Reference proteome</keyword>
<dbReference type="Pfam" id="PF16344">
    <property type="entry name" value="FecR_C"/>
    <property type="match status" value="1"/>
</dbReference>
<dbReference type="EMBL" id="SODV01000002">
    <property type="protein sequence ID" value="TDW96742.1"/>
    <property type="molecule type" value="Genomic_DNA"/>
</dbReference>
<reference evidence="3 4" key="1">
    <citation type="submission" date="2019-03" db="EMBL/GenBank/DDBJ databases">
        <title>Genomic Encyclopedia of Type Strains, Phase IV (KMG-IV): sequencing the most valuable type-strain genomes for metagenomic binning, comparative biology and taxonomic classification.</title>
        <authorList>
            <person name="Goeker M."/>
        </authorList>
    </citation>
    <scope>NUCLEOTIDE SEQUENCE [LARGE SCALE GENOMIC DNA]</scope>
    <source>
        <strain evidence="3 4">DSM 100059</strain>
    </source>
</reference>
<dbReference type="Proteomes" id="UP000294498">
    <property type="component" value="Unassembled WGS sequence"/>
</dbReference>
<dbReference type="InterPro" id="IPR012373">
    <property type="entry name" value="Ferrdict_sens_TM"/>
</dbReference>
<dbReference type="Gene3D" id="2.60.120.1440">
    <property type="match status" value="1"/>
</dbReference>